<accession>A0A4Y9XP53</accession>
<sequence>MANPPRRKRKQVKKTQADRASSAQCDASSDESPLAHPHGPISNESHGQPDAEQNGSALRDLQKELGVLKRTERDAFERAREEEIANPTSNLNSLSVTVFAAHQELIFSLQTSRR</sequence>
<evidence type="ECO:0000256" key="1">
    <source>
        <dbReference type="SAM" id="MobiDB-lite"/>
    </source>
</evidence>
<reference evidence="2 3" key="1">
    <citation type="submission" date="2019-01" db="EMBL/GenBank/DDBJ databases">
        <title>Genome sequencing of the rare red list fungi Fomitopsis rosea.</title>
        <authorList>
            <person name="Buettner E."/>
            <person name="Kellner H."/>
        </authorList>
    </citation>
    <scope>NUCLEOTIDE SEQUENCE [LARGE SCALE GENOMIC DNA]</scope>
    <source>
        <strain evidence="2 3">DSM 105464</strain>
    </source>
</reference>
<gene>
    <name evidence="2" type="ORF">EVJ58_g10325</name>
</gene>
<proteinExistence type="predicted"/>
<comment type="caution">
    <text evidence="2">The sequence shown here is derived from an EMBL/GenBank/DDBJ whole genome shotgun (WGS) entry which is preliminary data.</text>
</comment>
<name>A0A4Y9XP53_9APHY</name>
<organism evidence="2 3">
    <name type="scientific">Rhodofomes roseus</name>
    <dbReference type="NCBI Taxonomy" id="34475"/>
    <lineage>
        <taxon>Eukaryota</taxon>
        <taxon>Fungi</taxon>
        <taxon>Dikarya</taxon>
        <taxon>Basidiomycota</taxon>
        <taxon>Agaricomycotina</taxon>
        <taxon>Agaricomycetes</taxon>
        <taxon>Polyporales</taxon>
        <taxon>Rhodofomes</taxon>
    </lineage>
</organism>
<evidence type="ECO:0000313" key="2">
    <source>
        <dbReference type="EMBL" id="TFY51885.1"/>
    </source>
</evidence>
<feature type="compositionally biased region" description="Polar residues" evidence="1">
    <location>
        <begin position="18"/>
        <end position="31"/>
    </location>
</feature>
<dbReference type="Proteomes" id="UP000298390">
    <property type="component" value="Unassembled WGS sequence"/>
</dbReference>
<feature type="compositionally biased region" description="Polar residues" evidence="1">
    <location>
        <begin position="42"/>
        <end position="56"/>
    </location>
</feature>
<dbReference type="AlphaFoldDB" id="A0A4Y9XP53"/>
<feature type="region of interest" description="Disordered" evidence="1">
    <location>
        <begin position="1"/>
        <end position="64"/>
    </location>
</feature>
<dbReference type="EMBL" id="SEKV01001086">
    <property type="protein sequence ID" value="TFY51885.1"/>
    <property type="molecule type" value="Genomic_DNA"/>
</dbReference>
<protein>
    <submittedName>
        <fullName evidence="2">Uncharacterized protein</fullName>
    </submittedName>
</protein>
<feature type="compositionally biased region" description="Basic residues" evidence="1">
    <location>
        <begin position="1"/>
        <end position="13"/>
    </location>
</feature>
<evidence type="ECO:0000313" key="3">
    <source>
        <dbReference type="Proteomes" id="UP000298390"/>
    </source>
</evidence>